<feature type="compositionally biased region" description="Polar residues" evidence="1">
    <location>
        <begin position="131"/>
        <end position="141"/>
    </location>
</feature>
<gene>
    <name evidence="2" type="ORF">AMST5_00840</name>
</gene>
<organism evidence="2">
    <name type="scientific">freshwater sediment metagenome</name>
    <dbReference type="NCBI Taxonomy" id="556182"/>
    <lineage>
        <taxon>unclassified sequences</taxon>
        <taxon>metagenomes</taxon>
        <taxon>ecological metagenomes</taxon>
    </lineage>
</organism>
<name>A0AA48M112_9ZZZZ</name>
<feature type="region of interest" description="Disordered" evidence="1">
    <location>
        <begin position="126"/>
        <end position="164"/>
    </location>
</feature>
<evidence type="ECO:0000313" key="2">
    <source>
        <dbReference type="EMBL" id="CAJ0855515.1"/>
    </source>
</evidence>
<proteinExistence type="predicted"/>
<reference evidence="2" key="1">
    <citation type="submission" date="2023-07" db="EMBL/GenBank/DDBJ databases">
        <authorList>
            <person name="Pelsma A.J. K."/>
        </authorList>
    </citation>
    <scope>NUCLEOTIDE SEQUENCE</scope>
</reference>
<feature type="compositionally biased region" description="Low complexity" evidence="1">
    <location>
        <begin position="145"/>
        <end position="159"/>
    </location>
</feature>
<sequence length="191" mass="20480">MRAIEFPSSRPTYLLGFVVKVVLMCNPKLSDSWARATGPVYFGKSSGCLQRLIATRRGYYAQITSRRDGGASWARRLCFAGNETWLVTEENVGGVKGAQGTWTVNVDGNKVSGVAAMQTDKGGEVTYKSRAPSQPASTRSRSMIAPTGRRAANGAATRPRPTKGLLGYAQCSLTPSFVKSSRTGSNDVFTS</sequence>
<dbReference type="EMBL" id="OY288114">
    <property type="protein sequence ID" value="CAJ0855515.1"/>
    <property type="molecule type" value="Genomic_DNA"/>
</dbReference>
<protein>
    <submittedName>
        <fullName evidence="2">Uncharacterized protein</fullName>
    </submittedName>
</protein>
<accession>A0AA48M112</accession>
<evidence type="ECO:0000256" key="1">
    <source>
        <dbReference type="SAM" id="MobiDB-lite"/>
    </source>
</evidence>
<dbReference type="AlphaFoldDB" id="A0AA48M112"/>